<evidence type="ECO:0000313" key="6">
    <source>
        <dbReference type="EMBL" id="KAG2962742.1"/>
    </source>
</evidence>
<evidence type="ECO:0000313" key="8">
    <source>
        <dbReference type="EMBL" id="KAG6944396.1"/>
    </source>
</evidence>
<evidence type="ECO:0000313" key="5">
    <source>
        <dbReference type="EMBL" id="KAG2887086.1"/>
    </source>
</evidence>
<dbReference type="OrthoDB" id="125569at2759"/>
<dbReference type="Proteomes" id="UP000688947">
    <property type="component" value="Unassembled WGS sequence"/>
</dbReference>
<evidence type="ECO:0000313" key="4">
    <source>
        <dbReference type="EMBL" id="KAG2881106.1"/>
    </source>
</evidence>
<evidence type="ECO:0000313" key="3">
    <source>
        <dbReference type="EMBL" id="KAG2850188.1"/>
    </source>
</evidence>
<dbReference type="Proteomes" id="UP000697107">
    <property type="component" value="Unassembled WGS sequence"/>
</dbReference>
<name>A0A329RME4_9STRA</name>
<dbReference type="Proteomes" id="UP000251314">
    <property type="component" value="Unassembled WGS sequence"/>
</dbReference>
<feature type="compositionally biased region" description="Basic and acidic residues" evidence="2">
    <location>
        <begin position="70"/>
        <end position="82"/>
    </location>
</feature>
<evidence type="ECO:0000256" key="1">
    <source>
        <dbReference type="SAM" id="Coils"/>
    </source>
</evidence>
<dbReference type="Proteomes" id="UP000774804">
    <property type="component" value="Unassembled WGS sequence"/>
</dbReference>
<comment type="caution">
    <text evidence="9">The sequence shown here is derived from an EMBL/GenBank/DDBJ whole genome shotgun (WGS) entry which is preliminary data.</text>
</comment>
<evidence type="ECO:0000313" key="10">
    <source>
        <dbReference type="Proteomes" id="UP000251314"/>
    </source>
</evidence>
<accession>A0A329RME4</accession>
<evidence type="ECO:0000313" key="9">
    <source>
        <dbReference type="EMBL" id="RAW25903.1"/>
    </source>
</evidence>
<organism evidence="9 10">
    <name type="scientific">Phytophthora cactorum</name>
    <dbReference type="NCBI Taxonomy" id="29920"/>
    <lineage>
        <taxon>Eukaryota</taxon>
        <taxon>Sar</taxon>
        <taxon>Stramenopiles</taxon>
        <taxon>Oomycota</taxon>
        <taxon>Peronosporomycetes</taxon>
        <taxon>Peronosporales</taxon>
        <taxon>Peronosporaceae</taxon>
        <taxon>Phytophthora</taxon>
    </lineage>
</organism>
<dbReference type="EMBL" id="RCMI01001796">
    <property type="protein sequence ID" value="KAG2881106.1"/>
    <property type="molecule type" value="Genomic_DNA"/>
</dbReference>
<dbReference type="Proteomes" id="UP000735874">
    <property type="component" value="Unassembled WGS sequence"/>
</dbReference>
<dbReference type="EMBL" id="RCMV01002051">
    <property type="protein sequence ID" value="KAG3204882.1"/>
    <property type="molecule type" value="Genomic_DNA"/>
</dbReference>
<dbReference type="EMBL" id="RCMG01000707">
    <property type="protein sequence ID" value="KAG2850188.1"/>
    <property type="molecule type" value="Genomic_DNA"/>
</dbReference>
<keyword evidence="1" id="KW-0175">Coiled coil</keyword>
<dbReference type="Proteomes" id="UP000760860">
    <property type="component" value="Unassembled WGS sequence"/>
</dbReference>
<reference evidence="9 10" key="1">
    <citation type="submission" date="2018-01" db="EMBL/GenBank/DDBJ databases">
        <title>Draft genome of the strawberry crown rot pathogen Phytophthora cactorum.</title>
        <authorList>
            <person name="Armitage A.D."/>
            <person name="Lysoe E."/>
            <person name="Nellist C.F."/>
            <person name="Harrison R.J."/>
            <person name="Brurberg M.B."/>
        </authorList>
    </citation>
    <scope>NUCLEOTIDE SEQUENCE [LARGE SCALE GENOMIC DNA]</scope>
    <source>
        <strain evidence="9 10">10300</strain>
    </source>
</reference>
<reference evidence="3" key="2">
    <citation type="submission" date="2018-10" db="EMBL/GenBank/DDBJ databases">
        <title>Effector identification in a new, highly contiguous assembly of the strawberry crown rot pathogen Phytophthora cactorum.</title>
        <authorList>
            <person name="Armitage A.D."/>
            <person name="Nellist C.F."/>
            <person name="Bates H."/>
            <person name="Vickerstaff R.J."/>
            <person name="Harrison R.J."/>
        </authorList>
    </citation>
    <scope>NUCLEOTIDE SEQUENCE</scope>
    <source>
        <strain evidence="3">15-7</strain>
        <strain evidence="4">4032</strain>
        <strain evidence="5">4040</strain>
        <strain evidence="6">P415</strain>
        <strain evidence="7">P421</strain>
    </source>
</reference>
<protein>
    <submittedName>
        <fullName evidence="9">Uncharacterized protein</fullName>
    </submittedName>
</protein>
<dbReference type="Proteomes" id="UP000736787">
    <property type="component" value="Unassembled WGS sequence"/>
</dbReference>
<keyword evidence="10" id="KW-1185">Reference proteome</keyword>
<dbReference type="AlphaFoldDB" id="A0A329RME4"/>
<dbReference type="EMBL" id="RCMK01001903">
    <property type="protein sequence ID" value="KAG2887086.1"/>
    <property type="molecule type" value="Genomic_DNA"/>
</dbReference>
<proteinExistence type="predicted"/>
<evidence type="ECO:0000256" key="2">
    <source>
        <dbReference type="SAM" id="MobiDB-lite"/>
    </source>
</evidence>
<dbReference type="EMBL" id="RCML01001420">
    <property type="protein sequence ID" value="KAG2962742.1"/>
    <property type="molecule type" value="Genomic_DNA"/>
</dbReference>
<evidence type="ECO:0000313" key="7">
    <source>
        <dbReference type="EMBL" id="KAG3204882.1"/>
    </source>
</evidence>
<gene>
    <name evidence="8" type="ORF">JG687_00017895</name>
    <name evidence="9" type="ORF">PC110_g17680</name>
    <name evidence="3" type="ORF">PC113_g17006</name>
    <name evidence="4" type="ORF">PC115_g22318</name>
    <name evidence="5" type="ORF">PC117_g25245</name>
    <name evidence="6" type="ORF">PC118_g21265</name>
    <name evidence="7" type="ORF">PC129_g22353</name>
</gene>
<reference evidence="8" key="3">
    <citation type="submission" date="2021-01" db="EMBL/GenBank/DDBJ databases">
        <title>Phytophthora aleatoria, a newly-described species from Pinus radiata is distinct from Phytophthora cactorum isolates based on comparative genomics.</title>
        <authorList>
            <person name="Mcdougal R."/>
            <person name="Panda P."/>
            <person name="Williams N."/>
            <person name="Studholme D.J."/>
        </authorList>
    </citation>
    <scope>NUCLEOTIDE SEQUENCE</scope>
    <source>
        <strain evidence="8">NZFS 3830</strain>
    </source>
</reference>
<dbReference type="EMBL" id="JAENGZ010002244">
    <property type="protein sequence ID" value="KAG6944396.1"/>
    <property type="molecule type" value="Genomic_DNA"/>
</dbReference>
<dbReference type="VEuPathDB" id="FungiDB:PC110_g17680"/>
<feature type="coiled-coil region" evidence="1">
    <location>
        <begin position="99"/>
        <end position="126"/>
    </location>
</feature>
<dbReference type="EMBL" id="MJFZ01000700">
    <property type="protein sequence ID" value="RAW25903.1"/>
    <property type="molecule type" value="Genomic_DNA"/>
</dbReference>
<sequence length="453" mass="51313">MDVRVAEDDTLLSLEEALAFIDGCDINVLSETETLVHCSPVDLFSQITPSELIAHIAPTTTKKRIKLQRKLSESSSRQDEKAIKKRRTKSVTNYSTRLQQRKRADIQRLREQAHELEAQVALLKTSRFLPGDVVLELDSESLRGGGGLVGQEKQPASWHEMAIAQYRERLVSEKMNRRLKSILVYQKEANRALSGLLQKRSVLSGMDYVFSAQSDMETASLFAKDSADVGPSKVNKKINPELEEVVRRMYKEVNAQSKENKPTTAISCDMRIKHDARRGKMVELVTTTPMSCSVEDATEIVWKELTTSRDYPDKVYKYMRNGKPNSQEISFVLTLRSPSGILELNGVQYMEKYEEVDRTIVAVAERIVLSTKNLQYRDECWMTVKRSASDTKVSIVEVFHQLYMEQDDGLVVCPDDLAYGQDIVMGSMGNTLRKLLLAQQNTLMEKAGRIICS</sequence>
<feature type="region of interest" description="Disordered" evidence="2">
    <location>
        <begin position="67"/>
        <end position="90"/>
    </location>
</feature>